<dbReference type="Gene3D" id="1.10.260.40">
    <property type="entry name" value="lambda repressor-like DNA-binding domains"/>
    <property type="match status" value="1"/>
</dbReference>
<dbReference type="SUPFAM" id="SSF47413">
    <property type="entry name" value="lambda repressor-like DNA-binding domains"/>
    <property type="match status" value="1"/>
</dbReference>
<sequence length="120" mass="13405">MTPFGEKVRELRKNRGISLKQMAQDLEVSSAYLSALEHGKRGKPGPGFVMQVAGYFNLIWDDAEELKELATLSHPRIVVDTVDRSANATLLANLLSRRISRLDEETIAELIARIEETIPS</sequence>
<dbReference type="SMART" id="SM00530">
    <property type="entry name" value="HTH_XRE"/>
    <property type="match status" value="1"/>
</dbReference>
<dbReference type="GO" id="GO:0003677">
    <property type="term" value="F:DNA binding"/>
    <property type="evidence" value="ECO:0007669"/>
    <property type="project" value="InterPro"/>
</dbReference>
<reference evidence="2" key="1">
    <citation type="journal article" date="2014" name="Int. J. Syst. Evol. Microbiol.">
        <title>Complete genome sequence of Corynebacterium casei LMG S-19264T (=DSM 44701T), isolated from a smear-ripened cheese.</title>
        <authorList>
            <consortium name="US DOE Joint Genome Institute (JGI-PGF)"/>
            <person name="Walter F."/>
            <person name="Albersmeier A."/>
            <person name="Kalinowski J."/>
            <person name="Ruckert C."/>
        </authorList>
    </citation>
    <scope>NUCLEOTIDE SEQUENCE</scope>
    <source>
        <strain evidence="2">CGMCC 1.15254</strain>
    </source>
</reference>
<organism evidence="2 3">
    <name type="scientific">Terasakiella brassicae</name>
    <dbReference type="NCBI Taxonomy" id="1634917"/>
    <lineage>
        <taxon>Bacteria</taxon>
        <taxon>Pseudomonadati</taxon>
        <taxon>Pseudomonadota</taxon>
        <taxon>Alphaproteobacteria</taxon>
        <taxon>Rhodospirillales</taxon>
        <taxon>Terasakiellaceae</taxon>
        <taxon>Terasakiella</taxon>
    </lineage>
</organism>
<dbReference type="RefSeq" id="WP_188662621.1">
    <property type="nucleotide sequence ID" value="NZ_BMHV01000006.1"/>
</dbReference>
<evidence type="ECO:0000313" key="2">
    <source>
        <dbReference type="EMBL" id="GGF59371.1"/>
    </source>
</evidence>
<keyword evidence="3" id="KW-1185">Reference proteome</keyword>
<proteinExistence type="predicted"/>
<protein>
    <submittedName>
        <fullName evidence="2">Transcriptional regulator</fullName>
    </submittedName>
</protein>
<dbReference type="Proteomes" id="UP000632498">
    <property type="component" value="Unassembled WGS sequence"/>
</dbReference>
<reference evidence="2" key="2">
    <citation type="submission" date="2020-09" db="EMBL/GenBank/DDBJ databases">
        <authorList>
            <person name="Sun Q."/>
            <person name="Zhou Y."/>
        </authorList>
    </citation>
    <scope>NUCLEOTIDE SEQUENCE</scope>
    <source>
        <strain evidence="2">CGMCC 1.15254</strain>
    </source>
</reference>
<evidence type="ECO:0000313" key="3">
    <source>
        <dbReference type="Proteomes" id="UP000632498"/>
    </source>
</evidence>
<dbReference type="AlphaFoldDB" id="A0A917BWB6"/>
<dbReference type="EMBL" id="BMHV01000006">
    <property type="protein sequence ID" value="GGF59371.1"/>
    <property type="molecule type" value="Genomic_DNA"/>
</dbReference>
<name>A0A917BWB6_9PROT</name>
<accession>A0A917BWB6</accession>
<dbReference type="PROSITE" id="PS50943">
    <property type="entry name" value="HTH_CROC1"/>
    <property type="match status" value="1"/>
</dbReference>
<dbReference type="InterPro" id="IPR010982">
    <property type="entry name" value="Lambda_DNA-bd_dom_sf"/>
</dbReference>
<feature type="domain" description="HTH cro/C1-type" evidence="1">
    <location>
        <begin position="8"/>
        <end position="66"/>
    </location>
</feature>
<dbReference type="CDD" id="cd00093">
    <property type="entry name" value="HTH_XRE"/>
    <property type="match status" value="1"/>
</dbReference>
<dbReference type="Pfam" id="PF12844">
    <property type="entry name" value="HTH_19"/>
    <property type="match status" value="1"/>
</dbReference>
<gene>
    <name evidence="2" type="ORF">GCM10011332_11230</name>
</gene>
<evidence type="ECO:0000259" key="1">
    <source>
        <dbReference type="PROSITE" id="PS50943"/>
    </source>
</evidence>
<dbReference type="InterPro" id="IPR001387">
    <property type="entry name" value="Cro/C1-type_HTH"/>
</dbReference>
<comment type="caution">
    <text evidence="2">The sequence shown here is derived from an EMBL/GenBank/DDBJ whole genome shotgun (WGS) entry which is preliminary data.</text>
</comment>